<dbReference type="RefSeq" id="WP_136353476.1">
    <property type="nucleotide sequence ID" value="NZ_SSNY01000001.1"/>
</dbReference>
<dbReference type="Proteomes" id="UP000306441">
    <property type="component" value="Unassembled WGS sequence"/>
</dbReference>
<accession>A0ABY2QC47</accession>
<comment type="caution">
    <text evidence="1">The sequence shown here is derived from an EMBL/GenBank/DDBJ whole genome shotgun (WGS) entry which is preliminary data.</text>
</comment>
<protein>
    <submittedName>
        <fullName evidence="1">Uncharacterized protein</fullName>
    </submittedName>
</protein>
<name>A0ABY2QC47_9HYPH</name>
<gene>
    <name evidence="1" type="ORF">E6C48_02095</name>
</gene>
<organism evidence="1 2">
    <name type="scientific">Ollibium composti</name>
    <dbReference type="NCBI Taxonomy" id="2675109"/>
    <lineage>
        <taxon>Bacteria</taxon>
        <taxon>Pseudomonadati</taxon>
        <taxon>Pseudomonadota</taxon>
        <taxon>Alphaproteobacteria</taxon>
        <taxon>Hyphomicrobiales</taxon>
        <taxon>Phyllobacteriaceae</taxon>
        <taxon>Ollibium</taxon>
    </lineage>
</organism>
<keyword evidence="2" id="KW-1185">Reference proteome</keyword>
<evidence type="ECO:0000313" key="2">
    <source>
        <dbReference type="Proteomes" id="UP000306441"/>
    </source>
</evidence>
<evidence type="ECO:0000313" key="1">
    <source>
        <dbReference type="EMBL" id="THF59863.1"/>
    </source>
</evidence>
<reference evidence="1 2" key="1">
    <citation type="submission" date="2019-04" db="EMBL/GenBank/DDBJ databases">
        <title>Mesorhizobium composti sp. nov., isolated from compost.</title>
        <authorList>
            <person name="Lin S.-Y."/>
            <person name="Hameed A."/>
            <person name="Hsieh Y.-T."/>
            <person name="Young C.-C."/>
        </authorList>
    </citation>
    <scope>NUCLEOTIDE SEQUENCE [LARGE SCALE GENOMIC DNA]</scope>
    <source>
        <strain evidence="1 2">CC-YTH430</strain>
    </source>
</reference>
<sequence>MDDHGINVEMAISELRRLGEGEEECLSFALETGLGYLLGLARHQVVTDPEWEPLHEDDRRRLLAALFYGLGAAIMRMSGRITAEHLQSGMLAAASVVEDLHAGTLDTDKHLDDVSRVRILIYRARILGREEMIEERRLARERATVEKILAPAKATEGELFG</sequence>
<proteinExistence type="predicted"/>
<dbReference type="EMBL" id="SSNY01000001">
    <property type="protein sequence ID" value="THF59863.1"/>
    <property type="molecule type" value="Genomic_DNA"/>
</dbReference>